<dbReference type="SUPFAM" id="SSF47576">
    <property type="entry name" value="Calponin-homology domain, CH-domain"/>
    <property type="match status" value="1"/>
</dbReference>
<evidence type="ECO:0000256" key="2">
    <source>
        <dbReference type="SAM" id="MobiDB-lite"/>
    </source>
</evidence>
<dbReference type="InterPro" id="IPR036872">
    <property type="entry name" value="CH_dom_sf"/>
</dbReference>
<dbReference type="InParanoid" id="D2VJF4"/>
<dbReference type="Gene3D" id="1.10.418.10">
    <property type="entry name" value="Calponin-like domain"/>
    <property type="match status" value="1"/>
</dbReference>
<dbReference type="AlphaFoldDB" id="D2VJF4"/>
<dbReference type="InterPro" id="IPR001715">
    <property type="entry name" value="CH_dom"/>
</dbReference>
<feature type="compositionally biased region" description="Polar residues" evidence="2">
    <location>
        <begin position="128"/>
        <end position="145"/>
    </location>
</feature>
<evidence type="ECO:0000313" key="4">
    <source>
        <dbReference type="EMBL" id="EFC42934.1"/>
    </source>
</evidence>
<keyword evidence="5" id="KW-1185">Reference proteome</keyword>
<protein>
    <submittedName>
        <fullName evidence="4">Calponin homology domain-containing protein</fullName>
    </submittedName>
</protein>
<organism evidence="5">
    <name type="scientific">Naegleria gruberi</name>
    <name type="common">Amoeba</name>
    <dbReference type="NCBI Taxonomy" id="5762"/>
    <lineage>
        <taxon>Eukaryota</taxon>
        <taxon>Discoba</taxon>
        <taxon>Heterolobosea</taxon>
        <taxon>Tetramitia</taxon>
        <taxon>Eutetramitia</taxon>
        <taxon>Vahlkampfiidae</taxon>
        <taxon>Naegleria</taxon>
    </lineage>
</organism>
<feature type="compositionally biased region" description="Low complexity" evidence="2">
    <location>
        <begin position="166"/>
        <end position="192"/>
    </location>
</feature>
<feature type="compositionally biased region" description="Polar residues" evidence="2">
    <location>
        <begin position="40"/>
        <end position="49"/>
    </location>
</feature>
<feature type="region of interest" description="Disordered" evidence="2">
    <location>
        <begin position="1"/>
        <end position="62"/>
    </location>
</feature>
<dbReference type="PROSITE" id="PS50021">
    <property type="entry name" value="CH"/>
    <property type="match status" value="1"/>
</dbReference>
<feature type="compositionally biased region" description="Low complexity" evidence="2">
    <location>
        <begin position="105"/>
        <end position="127"/>
    </location>
</feature>
<feature type="coiled-coil region" evidence="1">
    <location>
        <begin position="335"/>
        <end position="439"/>
    </location>
</feature>
<feature type="compositionally biased region" description="Low complexity" evidence="2">
    <location>
        <begin position="670"/>
        <end position="681"/>
    </location>
</feature>
<feature type="region of interest" description="Disordered" evidence="2">
    <location>
        <begin position="665"/>
        <end position="688"/>
    </location>
</feature>
<dbReference type="KEGG" id="ngr:NAEGRDRAFT_80186"/>
<dbReference type="OrthoDB" id="10370221at2759"/>
<dbReference type="EMBL" id="GG738876">
    <property type="protein sequence ID" value="EFC42934.1"/>
    <property type="molecule type" value="Genomic_DNA"/>
</dbReference>
<feature type="compositionally biased region" description="Low complexity" evidence="2">
    <location>
        <begin position="50"/>
        <end position="62"/>
    </location>
</feature>
<name>D2VJF4_NAEGR</name>
<evidence type="ECO:0000259" key="3">
    <source>
        <dbReference type="PROSITE" id="PS50021"/>
    </source>
</evidence>
<feature type="region of interest" description="Disordered" evidence="2">
    <location>
        <begin position="165"/>
        <end position="218"/>
    </location>
</feature>
<sequence>MSLLNASDFSDGIPSPIHTPKSNKEIVFPNGDSGMLTPLQDDSNVLSEDSNNISSSNSSPSIAIIKNGSHEEDLKDDIKIYSSSPVPALALSKLMKNHQEESIRNISNNYPNNNNNNNTLQTTPNSSRSTHSTLSNGSSTIMMGNTSQRTLSPIYHSLHNASSTYSNVNHSQQHNLNSSRSNNSSSGSRFLSPQTPRRFNHYPMYRSTSTPIISPRYNPQMVSPRVMMNTSLHSGLNSARSNRMISMQQQQFNSSAAAAASADETSLSEIVQMSIDEEGTYPSFGFLLDTLCERQFDRVVKGVHTIIDDSEREIEQLKMWIEKNVEEIDYLNQVKDSLMVQYQELTREMDRERQTLLIKSKENENLKFELEMKSMEIKNVERQLMTNKNQNSELNDRIEQVEKELKQKERQINSTNNNLIESEEKLKSKLNEISSLNNKIEIFILESDPTLKLVLLMKQEGFPIDESYVDKIRGRSIFNLLRMGVGAYNVRVGDDGNGQIDSERRKEETFFAEKALSKWLQNLLPEDYNPEQNLYENIADGFMLCRMIDTLFKEVQPCDHIRVDNALIRNQRSDSDNLAVYLDYCKKLELKSYFEPDMLFKVKEAFHGIPSLAQDSMIMARERALIVSNIAQIFELNIKCNMSPRKKEEILGKLFNAKLERDANSPILPRSRSSSVNSSRSGGIRPSKRNSIALTNFSIAVSPSPRMNEGITPKSARFAKDMFESPTIGNKTPPTIPYLKPFTSNMDCLSQVSSPLSNVTTEDDIWLEHMLEDMKITPSSPAESKFQLKYYLNRAGSYFASEEQRDEFMSLLRTFKFLQIDLSDCQKFVNEKEIVEILTRLCENRHALRLDLSGYCLKPYISLVEKYLASKTAIKYLIMKDCGFSEEEKSSLKRVAKTFDILTDL</sequence>
<evidence type="ECO:0000313" key="5">
    <source>
        <dbReference type="Proteomes" id="UP000006671"/>
    </source>
</evidence>
<dbReference type="VEuPathDB" id="AmoebaDB:NAEGRDRAFT_80186"/>
<gene>
    <name evidence="4" type="ORF">NAEGRDRAFT_80186</name>
</gene>
<dbReference type="Proteomes" id="UP000006671">
    <property type="component" value="Unassembled WGS sequence"/>
</dbReference>
<dbReference type="GeneID" id="8853005"/>
<dbReference type="CDD" id="cd00014">
    <property type="entry name" value="CH_SF"/>
    <property type="match status" value="1"/>
</dbReference>
<dbReference type="Pfam" id="PF00307">
    <property type="entry name" value="CH"/>
    <property type="match status" value="1"/>
</dbReference>
<keyword evidence="1" id="KW-0175">Coiled coil</keyword>
<proteinExistence type="predicted"/>
<accession>D2VJF4</accession>
<feature type="region of interest" description="Disordered" evidence="2">
    <location>
        <begin position="105"/>
        <end position="145"/>
    </location>
</feature>
<evidence type="ECO:0000256" key="1">
    <source>
        <dbReference type="SAM" id="Coils"/>
    </source>
</evidence>
<feature type="domain" description="Calponin-homology (CH)" evidence="3">
    <location>
        <begin position="510"/>
        <end position="623"/>
    </location>
</feature>
<dbReference type="RefSeq" id="XP_002675678.1">
    <property type="nucleotide sequence ID" value="XM_002675632.1"/>
</dbReference>
<reference evidence="4 5" key="1">
    <citation type="journal article" date="2010" name="Cell">
        <title>The genome of Naegleria gruberi illuminates early eukaryotic versatility.</title>
        <authorList>
            <person name="Fritz-Laylin L.K."/>
            <person name="Prochnik S.E."/>
            <person name="Ginger M.L."/>
            <person name="Dacks J.B."/>
            <person name="Carpenter M.L."/>
            <person name="Field M.C."/>
            <person name="Kuo A."/>
            <person name="Paredez A."/>
            <person name="Chapman J."/>
            <person name="Pham J."/>
            <person name="Shu S."/>
            <person name="Neupane R."/>
            <person name="Cipriano M."/>
            <person name="Mancuso J."/>
            <person name="Tu H."/>
            <person name="Salamov A."/>
            <person name="Lindquist E."/>
            <person name="Shapiro H."/>
            <person name="Lucas S."/>
            <person name="Grigoriev I.V."/>
            <person name="Cande W.Z."/>
            <person name="Fulton C."/>
            <person name="Rokhsar D.S."/>
            <person name="Dawson S.C."/>
        </authorList>
    </citation>
    <scope>NUCLEOTIDE SEQUENCE [LARGE SCALE GENOMIC DNA]</scope>
    <source>
        <strain evidence="4 5">NEG-M</strain>
    </source>
</reference>